<sequence>MCSPSYISPHPHPGVQPQAIYTPDLAVRGANLGTGTPGSNIPVSYTGYPPAAPHYASAEDAHYWRNMFLELGYGGNSNPESSPTGVERSPPYSLDPGQHTTHQQTHHPHQVVYSQQMHSFGGH</sequence>
<dbReference type="EMBL" id="KZ302098">
    <property type="protein sequence ID" value="PFH47675.1"/>
    <property type="molecule type" value="Genomic_DNA"/>
</dbReference>
<dbReference type="OrthoDB" id="3058389at2759"/>
<accession>A0A2A9N9M3</accession>
<dbReference type="Proteomes" id="UP000242287">
    <property type="component" value="Unassembled WGS sequence"/>
</dbReference>
<evidence type="ECO:0000313" key="3">
    <source>
        <dbReference type="Proteomes" id="UP000242287"/>
    </source>
</evidence>
<reference evidence="2 3" key="1">
    <citation type="submission" date="2014-02" db="EMBL/GenBank/DDBJ databases">
        <title>Transposable element dynamics among asymbiotic and ectomycorrhizal Amanita fungi.</title>
        <authorList>
            <consortium name="DOE Joint Genome Institute"/>
            <person name="Hess J."/>
            <person name="Skrede I."/>
            <person name="Wolfe B."/>
            <person name="LaButti K."/>
            <person name="Ohm R.A."/>
            <person name="Grigoriev I.V."/>
            <person name="Pringle A."/>
        </authorList>
    </citation>
    <scope>NUCLEOTIDE SEQUENCE [LARGE SCALE GENOMIC DNA]</scope>
    <source>
        <strain evidence="2 3">SKay4041</strain>
    </source>
</reference>
<protein>
    <submittedName>
        <fullName evidence="2">Uncharacterized protein</fullName>
    </submittedName>
</protein>
<evidence type="ECO:0000313" key="2">
    <source>
        <dbReference type="EMBL" id="PFH47675.1"/>
    </source>
</evidence>
<proteinExistence type="predicted"/>
<name>A0A2A9N9M3_9AGAR</name>
<evidence type="ECO:0000256" key="1">
    <source>
        <dbReference type="SAM" id="MobiDB-lite"/>
    </source>
</evidence>
<gene>
    <name evidence="2" type="ORF">AMATHDRAFT_67215</name>
</gene>
<feature type="region of interest" description="Disordered" evidence="1">
    <location>
        <begin position="74"/>
        <end position="109"/>
    </location>
</feature>
<organism evidence="2 3">
    <name type="scientific">Amanita thiersii Skay4041</name>
    <dbReference type="NCBI Taxonomy" id="703135"/>
    <lineage>
        <taxon>Eukaryota</taxon>
        <taxon>Fungi</taxon>
        <taxon>Dikarya</taxon>
        <taxon>Basidiomycota</taxon>
        <taxon>Agaricomycotina</taxon>
        <taxon>Agaricomycetes</taxon>
        <taxon>Agaricomycetidae</taxon>
        <taxon>Agaricales</taxon>
        <taxon>Pluteineae</taxon>
        <taxon>Amanitaceae</taxon>
        <taxon>Amanita</taxon>
    </lineage>
</organism>
<keyword evidence="3" id="KW-1185">Reference proteome</keyword>
<dbReference type="AlphaFoldDB" id="A0A2A9N9M3"/>